<dbReference type="SUPFAM" id="SSF56112">
    <property type="entry name" value="Protein kinase-like (PK-like)"/>
    <property type="match status" value="1"/>
</dbReference>
<evidence type="ECO:0000256" key="1">
    <source>
        <dbReference type="ARBA" id="ARBA00022737"/>
    </source>
</evidence>
<evidence type="ECO:0000259" key="4">
    <source>
        <dbReference type="PROSITE" id="PS50011"/>
    </source>
</evidence>
<keyword evidence="2 3" id="KW-0040">ANK repeat</keyword>
<dbReference type="Pfam" id="PF00069">
    <property type="entry name" value="Pkinase"/>
    <property type="match status" value="1"/>
</dbReference>
<evidence type="ECO:0000256" key="2">
    <source>
        <dbReference type="ARBA" id="ARBA00023043"/>
    </source>
</evidence>
<dbReference type="InterPro" id="IPR011009">
    <property type="entry name" value="Kinase-like_dom_sf"/>
</dbReference>
<dbReference type="Gene3D" id="1.25.40.20">
    <property type="entry name" value="Ankyrin repeat-containing domain"/>
    <property type="match status" value="2"/>
</dbReference>
<dbReference type="PROSITE" id="PS50088">
    <property type="entry name" value="ANK_REPEAT"/>
    <property type="match status" value="3"/>
</dbReference>
<evidence type="ECO:0000256" key="3">
    <source>
        <dbReference type="PROSITE-ProRule" id="PRU00023"/>
    </source>
</evidence>
<protein>
    <submittedName>
        <fullName evidence="5">Ankyrin</fullName>
    </submittedName>
</protein>
<organism evidence="5 6">
    <name type="scientific">Decorospora gaudefroyi</name>
    <dbReference type="NCBI Taxonomy" id="184978"/>
    <lineage>
        <taxon>Eukaryota</taxon>
        <taxon>Fungi</taxon>
        <taxon>Dikarya</taxon>
        <taxon>Ascomycota</taxon>
        <taxon>Pezizomycotina</taxon>
        <taxon>Dothideomycetes</taxon>
        <taxon>Pleosporomycetidae</taxon>
        <taxon>Pleosporales</taxon>
        <taxon>Pleosporineae</taxon>
        <taxon>Pleosporaceae</taxon>
        <taxon>Decorospora</taxon>
    </lineage>
</organism>
<feature type="domain" description="Protein kinase" evidence="4">
    <location>
        <begin position="1"/>
        <end position="169"/>
    </location>
</feature>
<feature type="repeat" description="ANK" evidence="3">
    <location>
        <begin position="832"/>
        <end position="865"/>
    </location>
</feature>
<dbReference type="SMART" id="SM00248">
    <property type="entry name" value="ANK"/>
    <property type="match status" value="9"/>
</dbReference>
<proteinExistence type="predicted"/>
<evidence type="ECO:0000313" key="5">
    <source>
        <dbReference type="EMBL" id="KAF1830818.1"/>
    </source>
</evidence>
<dbReference type="Proteomes" id="UP000800040">
    <property type="component" value="Unassembled WGS sequence"/>
</dbReference>
<dbReference type="GO" id="GO:0004672">
    <property type="term" value="F:protein kinase activity"/>
    <property type="evidence" value="ECO:0007669"/>
    <property type="project" value="InterPro"/>
</dbReference>
<dbReference type="SUPFAM" id="SSF48403">
    <property type="entry name" value="Ankyrin repeat"/>
    <property type="match status" value="1"/>
</dbReference>
<dbReference type="InterPro" id="IPR036770">
    <property type="entry name" value="Ankyrin_rpt-contain_sf"/>
</dbReference>
<gene>
    <name evidence="5" type="ORF">BDW02DRAFT_582588</name>
</gene>
<dbReference type="InterPro" id="IPR002110">
    <property type="entry name" value="Ankyrin_rpt"/>
</dbReference>
<dbReference type="PANTHER" id="PTHR24198:SF165">
    <property type="entry name" value="ANKYRIN REPEAT-CONTAINING PROTEIN-RELATED"/>
    <property type="match status" value="1"/>
</dbReference>
<dbReference type="PROSITE" id="PS50297">
    <property type="entry name" value="ANK_REP_REGION"/>
    <property type="match status" value="1"/>
</dbReference>
<sequence>MAESQRLRFAADVTSGLLALHRAGVIHGDVKTDNVLVFPANNGECVAKISDFGSVIVLGGLQPWRYYGTPATNAPEVANQTRSKLDIQGLQKCDNYSLGLLILETVVGHLDDVVMGKTAEVLQHAVQLVSLVELSKEGRANVTLALEQLLPHHPADRIGDLSVVEHILYAPSIEQPLMLDSLSLNGNRATKAPRSRDAEHVARSLQATFGLADYLDIDLDVELECERDTQKLVFDRLVKTTQAQSTAESGKALFQLALAHANGFGTPYSEDEALRLAVKSARKGYLPAQANVVAFHEALGRREELDLDEQRDWLFEATAWGSHIASACLYRLSASEFGEARAAFHKSGGFNQFFFAQEPPSYIHSGEFIASLTKQHGDTEALGQAAAVYGDVTLLKRLIEHGLDPNLVNSWDESLLLLCCKGGHLNVLKFLLQSGATLKSSATESPLHWLIAFDDADVEEAAQLLSSTATNTMPDMTWNHPSMDLPGRFPLGSPLHFTAFVDGCTPLRAAIEYWKIPLGWQGASEITPLEFGICRRKIKTSEVLLRHGALEQQPPGRNVLREIGQSLIHETWVAMVSTHMSCDDLARHCIDLVVSRNRGLLDAPEEGGFTPLMGAAQHHDRATMKALIDLGCNVNAQTPSDYDGRTALNLLTENKMHLPPDDDALELLLAAGADLTLRSNPGYKLPLHFAARDDSVVMATKLLDLGLPGTEVDARATGYELTPLHVAAHYGSTRVAALLLGYGADATAMHRRGTFNSWDWDCLTPIAVAACLGRASMVELLLTRGGSALARPPSGHTVLHLAAAEPDAGMMRMLLGIPALADPRVLDKRATGGVTAMHLCAGNFARAEHLSLLLRAGADANARTDSGHSVLNVALMIRRRLSCFAKHFEEAMAETSTAQLARVVADEECLWKAVTIGGSRTILVMGDGEGRMIDISMQARHQHVEADDYDSEDGGLFEMQEPEAILVNFQETLLELGDVSQEIARAGGTVSGKGEAPAWLFSLSCLPEEGS</sequence>
<dbReference type="AlphaFoldDB" id="A0A6A5K0I8"/>
<dbReference type="PROSITE" id="PS00108">
    <property type="entry name" value="PROTEIN_KINASE_ST"/>
    <property type="match status" value="1"/>
</dbReference>
<dbReference type="EMBL" id="ML975383">
    <property type="protein sequence ID" value="KAF1830818.1"/>
    <property type="molecule type" value="Genomic_DNA"/>
</dbReference>
<evidence type="ECO:0000313" key="6">
    <source>
        <dbReference type="Proteomes" id="UP000800040"/>
    </source>
</evidence>
<dbReference type="SUPFAM" id="SSF81901">
    <property type="entry name" value="HCP-like"/>
    <property type="match status" value="1"/>
</dbReference>
<dbReference type="Pfam" id="PF00023">
    <property type="entry name" value="Ank"/>
    <property type="match status" value="2"/>
</dbReference>
<dbReference type="InterPro" id="IPR008271">
    <property type="entry name" value="Ser/Thr_kinase_AS"/>
</dbReference>
<dbReference type="Pfam" id="PF12796">
    <property type="entry name" value="Ank_2"/>
    <property type="match status" value="1"/>
</dbReference>
<feature type="repeat" description="ANK" evidence="3">
    <location>
        <begin position="607"/>
        <end position="639"/>
    </location>
</feature>
<dbReference type="OrthoDB" id="3918771at2759"/>
<dbReference type="InterPro" id="IPR011990">
    <property type="entry name" value="TPR-like_helical_dom_sf"/>
</dbReference>
<dbReference type="Gene3D" id="1.25.40.10">
    <property type="entry name" value="Tetratricopeptide repeat domain"/>
    <property type="match status" value="1"/>
</dbReference>
<accession>A0A6A5K0I8</accession>
<dbReference type="Pfam" id="PF13637">
    <property type="entry name" value="Ank_4"/>
    <property type="match status" value="1"/>
</dbReference>
<dbReference type="Gene3D" id="1.10.510.10">
    <property type="entry name" value="Transferase(Phosphotransferase) domain 1"/>
    <property type="match status" value="1"/>
</dbReference>
<reference evidence="5" key="1">
    <citation type="submission" date="2020-01" db="EMBL/GenBank/DDBJ databases">
        <authorList>
            <consortium name="DOE Joint Genome Institute"/>
            <person name="Haridas S."/>
            <person name="Albert R."/>
            <person name="Binder M."/>
            <person name="Bloem J."/>
            <person name="Labutti K."/>
            <person name="Salamov A."/>
            <person name="Andreopoulos B."/>
            <person name="Baker S.E."/>
            <person name="Barry K."/>
            <person name="Bills G."/>
            <person name="Bluhm B.H."/>
            <person name="Cannon C."/>
            <person name="Castanera R."/>
            <person name="Culley D.E."/>
            <person name="Daum C."/>
            <person name="Ezra D."/>
            <person name="Gonzalez J.B."/>
            <person name="Henrissat B."/>
            <person name="Kuo A."/>
            <person name="Liang C."/>
            <person name="Lipzen A."/>
            <person name="Lutzoni F."/>
            <person name="Magnuson J."/>
            <person name="Mondo S."/>
            <person name="Nolan M."/>
            <person name="Ohm R."/>
            <person name="Pangilinan J."/>
            <person name="Park H.-J."/>
            <person name="Ramirez L."/>
            <person name="Alfaro M."/>
            <person name="Sun H."/>
            <person name="Tritt A."/>
            <person name="Yoshinaga Y."/>
            <person name="Zwiers L.-H."/>
            <person name="Turgeon B.G."/>
            <person name="Goodwin S.B."/>
            <person name="Spatafora J.W."/>
            <person name="Crous P.W."/>
            <person name="Grigoriev I.V."/>
        </authorList>
    </citation>
    <scope>NUCLEOTIDE SEQUENCE</scope>
    <source>
        <strain evidence="5">P77</strain>
    </source>
</reference>
<keyword evidence="1" id="KW-0677">Repeat</keyword>
<keyword evidence="6" id="KW-1185">Reference proteome</keyword>
<feature type="repeat" description="ANK" evidence="3">
    <location>
        <begin position="719"/>
        <end position="751"/>
    </location>
</feature>
<dbReference type="GO" id="GO:0005524">
    <property type="term" value="F:ATP binding"/>
    <property type="evidence" value="ECO:0007669"/>
    <property type="project" value="InterPro"/>
</dbReference>
<dbReference type="PROSITE" id="PS50011">
    <property type="entry name" value="PROTEIN_KINASE_DOM"/>
    <property type="match status" value="1"/>
</dbReference>
<name>A0A6A5K0I8_9PLEO</name>
<dbReference type="PANTHER" id="PTHR24198">
    <property type="entry name" value="ANKYRIN REPEAT AND PROTEIN KINASE DOMAIN-CONTAINING PROTEIN"/>
    <property type="match status" value="1"/>
</dbReference>
<dbReference type="InterPro" id="IPR000719">
    <property type="entry name" value="Prot_kinase_dom"/>
</dbReference>